<keyword evidence="4 6" id="KW-1133">Transmembrane helix</keyword>
<evidence type="ECO:0000256" key="6">
    <source>
        <dbReference type="RuleBase" id="RU367089"/>
    </source>
</evidence>
<dbReference type="RefSeq" id="XP_041418755.1">
    <property type="nucleotide sequence ID" value="XM_041562821.1"/>
</dbReference>
<feature type="compositionally biased region" description="Basic and acidic residues" evidence="7">
    <location>
        <begin position="1973"/>
        <end position="1985"/>
    </location>
</feature>
<sequence>MASQVLQILRQGVWAALTGGWYHDPESSQFNNTCHLYLWIILLVLPLGMYLGLPPTVFTLCLYCGFTTVFFAAIKCAIYRLHLMFDEGIEINLKKKRKTAKSKEKEISSTNITINHTLLSNNTENAQGGGGIRHNIALSTHSSANWQEISCCSSSGSVVHQYLGSLQHLKDKADNTVKNTQDGNIDQELCIHPSTQELSHNAHSIYNIVESSMPSETQLVINNENSSQANCSGEKHFKRINEKHLNVKFSKSNLKAENGYDKHRENPVKVHVMEDVVESDMCAKFPRPMLNVQEPIKILITMNNDLNMMSGIKRSVSLNDLRKDTVFSFDIGMKQGDKEFTEKDNAKLKSGCLNINTSCSPCSGYESSNLDCSNIVNSNKGVSKVITRDFDINITIESKVTLCTDLKKNPHECVSQTAIEKQHTRVLSLDSGTDDIKNSRDLFYDKPKPLPSSKSDLEVKEDQFPNESNVSEFTTLLESINIAKAPPSNFRKEHKAAKGDGCLEDVTFVCLKDTSMDEDVRITEEDKCDPFPEQRLPSEKCRDSMNQDLQYSRHPDQSSKPRKITYQVTHAYTSQEDSSVLQIISGSEASIRHDKNIEAMHDYVDNLGDKISCFMKAGSPSNVHCENANTECISLEHEMGLSSASESEEHISGGSEALSSQEVSHMLERKVNSETSEPLSEEMKESLCDKSQIHSLRDELYKCGLFPGKWIKVWFDRLTLLALLDRTEDVGENVVGVLLAILVSFLGYLVLSQGLFKDIWILQFCIVIASCQYSLLKSVQPDPASPIHGYNKIITYSRPVYFCILCGLILLFDAGAQTTNMHLPVFYGIYFFSSNSFEISRDIVIVLVHCFPLISLLGLFPQINTFSIYFMEQIDRLFFGGSAALGLASALYALCRSFLAVGTLYGLCLSSVKEPWDIRHTPSLFSAFCGLLIALSYHLSRQSSDPTVLISLIKCKLLLKVCKEHCNSSEQEQDDPLPEKMQRSLKEILKSDLIICIIVAILSYAISASTVFLSLRPFLIYVLYGLALTVGLVIHYIIPQFRKHHPWLWISHPILQSKEHREREVLDAAQLMWFEKLYLWLLCFEKYFLYPSIILNAVTVEAYSISKFKRFGIHYDTLLITLAGIKLLRSSFCNTLHQYIILGFTLLFFQFDYRSISESFLINFFIMSILFDKLRDLMDKLQYVFTYIAPWQIAWGSSFHVFAQLLAVPHSAMLFLQTLATSIFSTPLSPFLGSVIFIASYARPVKFWEKDYNTKRVDHSNTRLVNQIEKDAGNDDNNLNSIFYEHLTRSLQKSLCGDLVLGRWGNYSSGDCFILTSDYLNALVHLIEIGNGFVTFQLRGLEFRGTYCQQREVEAITEGNEENEDCCCCKPGHLPHMLSCNAAFNLRWLTWEVTRTRYILEGYNVIDNNAATMLQVFDLRKILIKYYIKSIIYFTSSSPKIMKWLKDESIQKALQPFTRWHHVENDLAMFSINVDEDYIPCLQGITRASFCSVYLDWIQFCANKGKMKVACDEDSSLITLCFGLRILGRRVLGTAAHHMSFSLDSFLHGLHTLFKGDFRIAARDEWVFADMDLLHTVVAPAIRMSLKLHQDQFACPEEYEDFSVLFDAIQQFEKKVVICHEGDPAWRKAVLSNREELLTLRHVIDEGTDEYKVIMLNRSYLSFKVIKVNKECVRGLWAGQQQELIFLRNRDPERGSIQNNKQVLRNLINSSCDQPLGYPMYVSSLTISYLGTHERLRNMWGEPISFNSIRTWFQTKWIRLRKECDTSHHTGGNIEEMDCGGHSSSTENQSASNINQSSRNPEHICSEMLQRNTLDILTHEAIGKRKHRSQSAQTHSSLYQKPPVSSVSGPDLEKLDPCLEQFSSNYKISRRLSASRHSLNNSSSSPFQYSPAISVAARRNLNQQTSRIQRSSQASSTSSTFSLLFGKRSFSSALVISGLSAADGDNTADTLSSTSVNIVICPHSKVNNQTKQKPHEDGDTLDTKIDQGPSDQTLEPPVFE</sequence>
<feature type="region of interest" description="Disordered" evidence="7">
    <location>
        <begin position="1966"/>
        <end position="2000"/>
    </location>
</feature>
<feature type="transmembrane region" description="Helical" evidence="6">
    <location>
        <begin position="1155"/>
        <end position="1171"/>
    </location>
</feature>
<dbReference type="GO" id="GO:0016020">
    <property type="term" value="C:membrane"/>
    <property type="evidence" value="ECO:0007669"/>
    <property type="project" value="UniProtKB-SubCell"/>
</dbReference>
<feature type="region of interest" description="Disordered" evidence="7">
    <location>
        <begin position="1823"/>
        <end position="1851"/>
    </location>
</feature>
<proteinExistence type="inferred from homology"/>
<feature type="region of interest" description="Disordered" evidence="7">
    <location>
        <begin position="1769"/>
        <end position="1799"/>
    </location>
</feature>
<dbReference type="KEGG" id="xla:108716135"/>
<evidence type="ECO:0000256" key="7">
    <source>
        <dbReference type="SAM" id="MobiDB-lite"/>
    </source>
</evidence>
<accession>A0A8J1KN68</accession>
<feature type="transmembrane region" description="Helical" evidence="6">
    <location>
        <begin position="1018"/>
        <end position="1038"/>
    </location>
</feature>
<feature type="transmembrane region" description="Helical" evidence="6">
    <location>
        <begin position="1087"/>
        <end position="1106"/>
    </location>
</feature>
<organism evidence="9 10">
    <name type="scientific">Xenopus laevis</name>
    <name type="common">African clawed frog</name>
    <dbReference type="NCBI Taxonomy" id="8355"/>
    <lineage>
        <taxon>Eukaryota</taxon>
        <taxon>Metazoa</taxon>
        <taxon>Chordata</taxon>
        <taxon>Craniata</taxon>
        <taxon>Vertebrata</taxon>
        <taxon>Euteleostomi</taxon>
        <taxon>Amphibia</taxon>
        <taxon>Batrachia</taxon>
        <taxon>Anura</taxon>
        <taxon>Pipoidea</taxon>
        <taxon>Pipidae</taxon>
        <taxon>Xenopodinae</taxon>
        <taxon>Xenopus</taxon>
        <taxon>Xenopus</taxon>
    </lineage>
</organism>
<dbReference type="GeneID" id="108716135"/>
<dbReference type="PANTHER" id="PTHR12372">
    <property type="entry name" value="PECANEX"/>
    <property type="match status" value="1"/>
</dbReference>
<dbReference type="InterPro" id="IPR007735">
    <property type="entry name" value="Pecanex_C"/>
</dbReference>
<evidence type="ECO:0000256" key="5">
    <source>
        <dbReference type="ARBA" id="ARBA00023136"/>
    </source>
</evidence>
<keyword evidence="3 6" id="KW-0812">Transmembrane</keyword>
<feature type="transmembrane region" description="Helical" evidence="6">
    <location>
        <begin position="1127"/>
        <end position="1149"/>
    </location>
</feature>
<feature type="compositionally biased region" description="Polar residues" evidence="7">
    <location>
        <begin position="1782"/>
        <end position="1799"/>
    </location>
</feature>
<reference evidence="10" key="1">
    <citation type="submission" date="2025-08" db="UniProtKB">
        <authorList>
            <consortium name="RefSeq"/>
        </authorList>
    </citation>
    <scope>IDENTIFICATION</scope>
    <source>
        <strain evidence="10">J_2021</strain>
        <tissue evidence="10">Erythrocytes</tissue>
    </source>
</reference>
<gene>
    <name evidence="10" type="primary">pcnx2.L</name>
</gene>
<keyword evidence="9" id="KW-1185">Reference proteome</keyword>
<dbReference type="InterPro" id="IPR039797">
    <property type="entry name" value="Pecanex"/>
</dbReference>
<evidence type="ECO:0000256" key="2">
    <source>
        <dbReference type="ARBA" id="ARBA00010170"/>
    </source>
</evidence>
<feature type="transmembrane region" description="Helical" evidence="6">
    <location>
        <begin position="36"/>
        <end position="53"/>
    </location>
</feature>
<feature type="transmembrane region" description="Helical" evidence="6">
    <location>
        <begin position="796"/>
        <end position="816"/>
    </location>
</feature>
<feature type="transmembrane region" description="Helical" evidence="6">
    <location>
        <begin position="883"/>
        <end position="909"/>
    </location>
</feature>
<dbReference type="Proteomes" id="UP000186698">
    <property type="component" value="Chromosome 5L"/>
</dbReference>
<evidence type="ECO:0000256" key="3">
    <source>
        <dbReference type="ARBA" id="ARBA00022692"/>
    </source>
</evidence>
<evidence type="ECO:0000313" key="10">
    <source>
        <dbReference type="RefSeq" id="XP_041418755.1"/>
    </source>
</evidence>
<dbReference type="OrthoDB" id="10037631at2759"/>
<feature type="transmembrane region" description="Helical" evidence="6">
    <location>
        <begin position="988"/>
        <end position="1006"/>
    </location>
</feature>
<evidence type="ECO:0000256" key="4">
    <source>
        <dbReference type="ARBA" id="ARBA00022989"/>
    </source>
</evidence>
<comment type="similarity">
    <text evidence="2 6">Belongs to the pecanex family.</text>
</comment>
<protein>
    <recommendedName>
        <fullName evidence="6">Pecanex-like protein</fullName>
    </recommendedName>
</protein>
<evidence type="ECO:0000259" key="8">
    <source>
        <dbReference type="Pfam" id="PF05041"/>
    </source>
</evidence>
<dbReference type="CTD" id="108716135"/>
<evidence type="ECO:0000256" key="1">
    <source>
        <dbReference type="ARBA" id="ARBA00004141"/>
    </source>
</evidence>
<name>A0A8J1KN68_XENLA</name>
<keyword evidence="5 6" id="KW-0472">Membrane</keyword>
<feature type="transmembrane region" description="Helical" evidence="6">
    <location>
        <begin position="843"/>
        <end position="863"/>
    </location>
</feature>
<feature type="transmembrane region" description="Helical" evidence="6">
    <location>
        <begin position="1183"/>
        <end position="1207"/>
    </location>
</feature>
<evidence type="ECO:0000313" key="9">
    <source>
        <dbReference type="Proteomes" id="UP000186698"/>
    </source>
</evidence>
<dbReference type="Pfam" id="PF05041">
    <property type="entry name" value="Pecanex_C"/>
    <property type="match status" value="1"/>
</dbReference>
<feature type="compositionally biased region" description="Polar residues" evidence="7">
    <location>
        <begin position="1830"/>
        <end position="1848"/>
    </location>
</feature>
<feature type="transmembrane region" description="Helical" evidence="6">
    <location>
        <begin position="734"/>
        <end position="751"/>
    </location>
</feature>
<dbReference type="PANTHER" id="PTHR12372:SF5">
    <property type="entry name" value="PECANEX-LIKE PROTEIN 2"/>
    <property type="match status" value="1"/>
</dbReference>
<comment type="subcellular location">
    <subcellularLocation>
        <location evidence="1 6">Membrane</location>
        <topology evidence="1 6">Multi-pass membrane protein</topology>
    </subcellularLocation>
</comment>
<feature type="domain" description="Pecanex C-terminal" evidence="8">
    <location>
        <begin position="1512"/>
        <end position="1734"/>
    </location>
</feature>